<dbReference type="PROSITE" id="PS50043">
    <property type="entry name" value="HTH_LUXR_2"/>
    <property type="match status" value="1"/>
</dbReference>
<dbReference type="SUPFAM" id="SSF46894">
    <property type="entry name" value="C-terminal effector domain of the bipartite response regulators"/>
    <property type="match status" value="1"/>
</dbReference>
<feature type="domain" description="HTH luxR-type" evidence="3">
    <location>
        <begin position="927"/>
        <end position="992"/>
    </location>
</feature>
<dbReference type="InterPro" id="IPR041664">
    <property type="entry name" value="AAA_16"/>
</dbReference>
<dbReference type="GO" id="GO:0005737">
    <property type="term" value="C:cytoplasm"/>
    <property type="evidence" value="ECO:0007669"/>
    <property type="project" value="TreeGrafter"/>
</dbReference>
<evidence type="ECO:0000313" key="5">
    <source>
        <dbReference type="Proteomes" id="UP000290365"/>
    </source>
</evidence>
<dbReference type="PANTHER" id="PTHR16305">
    <property type="entry name" value="TESTICULAR SOLUBLE ADENYLYL CYCLASE"/>
    <property type="match status" value="1"/>
</dbReference>
<evidence type="ECO:0000259" key="3">
    <source>
        <dbReference type="PROSITE" id="PS50043"/>
    </source>
</evidence>
<dbReference type="GO" id="GO:0004016">
    <property type="term" value="F:adenylate cyclase activity"/>
    <property type="evidence" value="ECO:0007669"/>
    <property type="project" value="TreeGrafter"/>
</dbReference>
<dbReference type="Gene3D" id="1.25.40.10">
    <property type="entry name" value="Tetratricopeptide repeat domain"/>
    <property type="match status" value="2"/>
</dbReference>
<dbReference type="KEGG" id="kbs:EPA93_47785"/>
<dbReference type="PROSITE" id="PS00622">
    <property type="entry name" value="HTH_LUXR_1"/>
    <property type="match status" value="1"/>
</dbReference>
<keyword evidence="2" id="KW-0067">ATP-binding</keyword>
<dbReference type="AlphaFoldDB" id="A0A4V0Z0H7"/>
<dbReference type="GO" id="GO:0003677">
    <property type="term" value="F:DNA binding"/>
    <property type="evidence" value="ECO:0007669"/>
    <property type="project" value="InterPro"/>
</dbReference>
<dbReference type="Gene3D" id="3.40.50.300">
    <property type="entry name" value="P-loop containing nucleotide triphosphate hydrolases"/>
    <property type="match status" value="1"/>
</dbReference>
<dbReference type="InterPro" id="IPR027417">
    <property type="entry name" value="P-loop_NTPase"/>
</dbReference>
<accession>A0A4V0Z0H7</accession>
<dbReference type="EMBL" id="CP035758">
    <property type="protein sequence ID" value="QBD83261.1"/>
    <property type="molecule type" value="Genomic_DNA"/>
</dbReference>
<dbReference type="GO" id="GO:0005524">
    <property type="term" value="F:ATP binding"/>
    <property type="evidence" value="ECO:0007669"/>
    <property type="project" value="UniProtKB-KW"/>
</dbReference>
<gene>
    <name evidence="4" type="ORF">EPA93_47785</name>
</gene>
<keyword evidence="5" id="KW-1185">Reference proteome</keyword>
<dbReference type="Pfam" id="PF13191">
    <property type="entry name" value="AAA_16"/>
    <property type="match status" value="1"/>
</dbReference>
<dbReference type="InterPro" id="IPR000792">
    <property type="entry name" value="Tscrpt_reg_LuxR_C"/>
</dbReference>
<dbReference type="SUPFAM" id="SSF52540">
    <property type="entry name" value="P-loop containing nucleoside triphosphate hydrolases"/>
    <property type="match status" value="1"/>
</dbReference>
<evidence type="ECO:0000256" key="2">
    <source>
        <dbReference type="ARBA" id="ARBA00022840"/>
    </source>
</evidence>
<dbReference type="Proteomes" id="UP000290365">
    <property type="component" value="Chromosome"/>
</dbReference>
<dbReference type="PANTHER" id="PTHR16305:SF28">
    <property type="entry name" value="GUANYLATE CYCLASE DOMAIN-CONTAINING PROTEIN"/>
    <property type="match status" value="1"/>
</dbReference>
<dbReference type="OrthoDB" id="9758570at2"/>
<reference evidence="4 5" key="1">
    <citation type="submission" date="2019-01" db="EMBL/GenBank/DDBJ databases">
        <title>Ktedonosporobacter rubrisoli SCAWS-G2.</title>
        <authorList>
            <person name="Huang Y."/>
            <person name="Yan B."/>
        </authorList>
    </citation>
    <scope>NUCLEOTIDE SEQUENCE [LARGE SCALE GENOMIC DNA]</scope>
    <source>
        <strain evidence="4 5">SCAWS-G2</strain>
    </source>
</reference>
<keyword evidence="1" id="KW-0547">Nucleotide-binding</keyword>
<evidence type="ECO:0000256" key="1">
    <source>
        <dbReference type="ARBA" id="ARBA00022741"/>
    </source>
</evidence>
<dbReference type="InterPro" id="IPR036388">
    <property type="entry name" value="WH-like_DNA-bd_sf"/>
</dbReference>
<dbReference type="InterPro" id="IPR011990">
    <property type="entry name" value="TPR-like_helical_dom_sf"/>
</dbReference>
<dbReference type="SUPFAM" id="SSF48452">
    <property type="entry name" value="TPR-like"/>
    <property type="match status" value="2"/>
</dbReference>
<proteinExistence type="predicted"/>
<protein>
    <submittedName>
        <fullName evidence="4">Helix-turn-helix transcriptional regulator</fullName>
    </submittedName>
</protein>
<evidence type="ECO:0000313" key="4">
    <source>
        <dbReference type="EMBL" id="QBD83261.1"/>
    </source>
</evidence>
<organism evidence="4 5">
    <name type="scientific">Ktedonosporobacter rubrisoli</name>
    <dbReference type="NCBI Taxonomy" id="2509675"/>
    <lineage>
        <taxon>Bacteria</taxon>
        <taxon>Bacillati</taxon>
        <taxon>Chloroflexota</taxon>
        <taxon>Ktedonobacteria</taxon>
        <taxon>Ktedonobacterales</taxon>
        <taxon>Ktedonosporobacteraceae</taxon>
        <taxon>Ktedonosporobacter</taxon>
    </lineage>
</organism>
<dbReference type="Pfam" id="PF00196">
    <property type="entry name" value="GerE"/>
    <property type="match status" value="1"/>
</dbReference>
<name>A0A4V0Z0H7_KTERU</name>
<dbReference type="Gene3D" id="1.10.10.10">
    <property type="entry name" value="Winged helix-like DNA-binding domain superfamily/Winged helix DNA-binding domain"/>
    <property type="match status" value="1"/>
</dbReference>
<dbReference type="RefSeq" id="WP_129894327.1">
    <property type="nucleotide sequence ID" value="NZ_CP035758.1"/>
</dbReference>
<dbReference type="InterPro" id="IPR016032">
    <property type="entry name" value="Sig_transdc_resp-reg_C-effctor"/>
</dbReference>
<dbReference type="SMART" id="SM00421">
    <property type="entry name" value="HTH_LUXR"/>
    <property type="match status" value="1"/>
</dbReference>
<dbReference type="GO" id="GO:0006355">
    <property type="term" value="P:regulation of DNA-templated transcription"/>
    <property type="evidence" value="ECO:0007669"/>
    <property type="project" value="InterPro"/>
</dbReference>
<dbReference type="CDD" id="cd06170">
    <property type="entry name" value="LuxR_C_like"/>
    <property type="match status" value="1"/>
</dbReference>
<dbReference type="PRINTS" id="PR00038">
    <property type="entry name" value="HTHLUXR"/>
</dbReference>
<sequence>MTFECAHQPVPEQSGVAQAQFVGRQRELDLIWRQYAIVRTGRLRVVLLSGDIGIGKTSLLREVARRMAQEEITVLQGEATDAEGMPPYLPFLEALGQYIRAAPLDILREQIAAGLQPLVSILPELAARLGTFPEEVYPFPAEQKRLRIYEAIAALLGAISTSNALVLTLDDLHWADSASLDLLCYIARRQSQAKLLIIGAYQDGALEHNRALEQAVTRLSYRRILTTITVDPLSSKEIDTLASGYLGGSLAENASALLYKQSEGNPFFAEEIMRSWIEAGHFVYENQQWVAHASLERVLPQSIIGSLRQRFMRLSREIIDDLRIASVIGHTFDLSLLAAVEGQEFESVEERLQLAERSKLVKSNQQSIFTFNHSKIREVLYDEVSASRRRRLHETIGRVLEIRYGQEGTKSAYRLAELTFHFIHSNDRERGALYAQLAAEKALQSSALEEAIAYYRTALELLSPRDEKRDKLLLALGEATLLAGQGNEAEIAFQAVLDRYMQNGDREAITQVARGLGHAQWRQGKLDAARLTFELALKSAGEALSVNAVRIRIDLAILLIASVGSQSKGMLCAQRALEMARSLGSKSLEARAIRAMVGNVHIQANTLVDAVQGLKQAQELIEEEGNFSERAENYYYLSCGYYWMAELGKAQEACLHMIELAKQAGDPYRLRNAYCLQGLFLASQGRWVEAEQAAEQLQLTISDLSGSFNPVFVYQLRGFLAYLQEDFTAAEHEFHKSGVKQIDEPVELMCSKGWIGVVQANEGKRKSASIVMIELERVLDTLQAGALLTAPLLLCQALIVLKLGDQERMKTIYRALLGFQGQCYWFLVDRVLGMVAARIGEWQMARAHLNAAEALARREEMLPELAYTLLEMAELELMRLQGGNVAHARHYLKQALPIFEKLNIAEMSTRISDRIVGMITEASRGETLALPANLTQREAEVLRLVASGKSNRQIACDLRLSERTVANHLSHIFHKTGSENRVEATTFAMNHGLI</sequence>